<dbReference type="OMA" id="IESIVWF"/>
<evidence type="ECO:0000313" key="1">
    <source>
        <dbReference type="EMBL" id="ELP84016.1"/>
    </source>
</evidence>
<dbReference type="OrthoDB" id="10463218at2759"/>
<reference evidence="1 2" key="1">
    <citation type="submission" date="2012-10" db="EMBL/GenBank/DDBJ databases">
        <authorList>
            <person name="Zafar N."/>
            <person name="Inman J."/>
            <person name="Hall N."/>
            <person name="Lorenzi H."/>
            <person name="Caler E."/>
        </authorList>
    </citation>
    <scope>NUCLEOTIDE SEQUENCE [LARGE SCALE GENOMIC DNA]</scope>
    <source>
        <strain evidence="1 2">IP1</strain>
    </source>
</reference>
<organism evidence="1 2">
    <name type="scientific">Entamoeba invadens IP1</name>
    <dbReference type="NCBI Taxonomy" id="370355"/>
    <lineage>
        <taxon>Eukaryota</taxon>
        <taxon>Amoebozoa</taxon>
        <taxon>Evosea</taxon>
        <taxon>Archamoebae</taxon>
        <taxon>Mastigamoebida</taxon>
        <taxon>Entamoebidae</taxon>
        <taxon>Entamoeba</taxon>
    </lineage>
</organism>
<accession>L7FJI3</accession>
<dbReference type="GeneID" id="14882969"/>
<keyword evidence="2" id="KW-1185">Reference proteome</keyword>
<gene>
    <name evidence="1" type="ORF">EIN_346330</name>
</gene>
<dbReference type="AlphaFoldDB" id="L7FJI3"/>
<dbReference type="KEGG" id="eiv:EIN_346330"/>
<protein>
    <recommendedName>
        <fullName evidence="3">Leucine rich repeat containing protein BspA family protein</fullName>
    </recommendedName>
</protein>
<dbReference type="Proteomes" id="UP000014680">
    <property type="component" value="Unassembled WGS sequence"/>
</dbReference>
<evidence type="ECO:0008006" key="3">
    <source>
        <dbReference type="Google" id="ProtNLM"/>
    </source>
</evidence>
<dbReference type="VEuPathDB" id="AmoebaDB:EIN_346330"/>
<proteinExistence type="predicted"/>
<dbReference type="EMBL" id="KB207186">
    <property type="protein sequence ID" value="ELP84016.1"/>
    <property type="molecule type" value="Genomic_DNA"/>
</dbReference>
<name>L7FJI3_ENTIV</name>
<evidence type="ECO:0000313" key="2">
    <source>
        <dbReference type="Proteomes" id="UP000014680"/>
    </source>
</evidence>
<sequence length="135" mass="16055">MIVSEYLKTINDFINLEFVCKKFGGNMEKFHFNPIPLNSKTIKYFPNVETFYLWNEGDEKFWKKLKLNKRKRKDKKKFIESIVWFNVDFETVDINKNRNIEFKNVTYTQNDREKFGNNIPSGVKSIGVVSVNVVV</sequence>
<dbReference type="RefSeq" id="XP_004183362.1">
    <property type="nucleotide sequence ID" value="XM_004183314.1"/>
</dbReference>